<dbReference type="RefSeq" id="WP_191829455.1">
    <property type="nucleotide sequence ID" value="NZ_JACYHB010000010.1"/>
</dbReference>
<evidence type="ECO:0000256" key="2">
    <source>
        <dbReference type="ARBA" id="ARBA00022801"/>
    </source>
</evidence>
<reference evidence="5" key="2">
    <citation type="submission" date="2020-09" db="EMBL/GenBank/DDBJ databases">
        <authorList>
            <person name="Yu Y."/>
        </authorList>
    </citation>
    <scope>NUCLEOTIDE SEQUENCE</scope>
    <source>
        <strain evidence="5">KCTC 49039</strain>
    </source>
</reference>
<evidence type="ECO:0000256" key="4">
    <source>
        <dbReference type="SAM" id="SignalP"/>
    </source>
</evidence>
<dbReference type="PANTHER" id="PTHR22925">
    <property type="entry name" value="GLYCOSYL HYDROLASE 43 FAMILY MEMBER"/>
    <property type="match status" value="1"/>
</dbReference>
<keyword evidence="6" id="KW-1185">Reference proteome</keyword>
<comment type="similarity">
    <text evidence="1">Belongs to the glycosyl hydrolase 43 family.</text>
</comment>
<reference evidence="5" key="1">
    <citation type="journal article" date="2018" name="Curr. Microbiol.">
        <title>Cellulosimicrobium arenosum sp. nov., Isolated from Marine Sediment Sand.</title>
        <authorList>
            <person name="Oh M."/>
            <person name="Kim J.H."/>
            <person name="Yoon J.H."/>
            <person name="Schumann P."/>
            <person name="Kim W."/>
        </authorList>
    </citation>
    <scope>NUCLEOTIDE SEQUENCE</scope>
    <source>
        <strain evidence="5">KCTC 49039</strain>
    </source>
</reference>
<dbReference type="SUPFAM" id="SSF49899">
    <property type="entry name" value="Concanavalin A-like lectins/glucanases"/>
    <property type="match status" value="1"/>
</dbReference>
<accession>A0A927PFQ1</accession>
<evidence type="ECO:0000313" key="6">
    <source>
        <dbReference type="Proteomes" id="UP000610846"/>
    </source>
</evidence>
<dbReference type="Pfam" id="PF04616">
    <property type="entry name" value="Glyco_hydro_43"/>
    <property type="match status" value="1"/>
</dbReference>
<protein>
    <submittedName>
        <fullName evidence="5">Family 43 glycosylhydrolase</fullName>
    </submittedName>
</protein>
<proteinExistence type="inferred from homology"/>
<keyword evidence="3" id="KW-0326">Glycosidase</keyword>
<name>A0A927PFQ1_9MICO</name>
<evidence type="ECO:0000313" key="5">
    <source>
        <dbReference type="EMBL" id="MBD8079865.1"/>
    </source>
</evidence>
<dbReference type="InterPro" id="IPR013320">
    <property type="entry name" value="ConA-like_dom_sf"/>
</dbReference>
<dbReference type="Proteomes" id="UP000610846">
    <property type="component" value="Unassembled WGS sequence"/>
</dbReference>
<dbReference type="PANTHER" id="PTHR22925:SF3">
    <property type="entry name" value="GLYCOSYL HYDROLASE FAMILY PROTEIN 43"/>
    <property type="match status" value="1"/>
</dbReference>
<dbReference type="EMBL" id="JACYHB010000010">
    <property type="protein sequence ID" value="MBD8079865.1"/>
    <property type="molecule type" value="Genomic_DNA"/>
</dbReference>
<feature type="signal peptide" evidence="4">
    <location>
        <begin position="1"/>
        <end position="33"/>
    </location>
</feature>
<feature type="chain" id="PRO_5037388066" evidence="4">
    <location>
        <begin position="34"/>
        <end position="814"/>
    </location>
</feature>
<dbReference type="SUPFAM" id="SSF75005">
    <property type="entry name" value="Arabinanase/levansucrase/invertase"/>
    <property type="match status" value="1"/>
</dbReference>
<dbReference type="AlphaFoldDB" id="A0A927PFQ1"/>
<dbReference type="InterPro" id="IPR006710">
    <property type="entry name" value="Glyco_hydro_43"/>
</dbReference>
<dbReference type="Gene3D" id="2.115.10.20">
    <property type="entry name" value="Glycosyl hydrolase domain, family 43"/>
    <property type="match status" value="1"/>
</dbReference>
<evidence type="ECO:0000256" key="3">
    <source>
        <dbReference type="ARBA" id="ARBA00023295"/>
    </source>
</evidence>
<dbReference type="InterPro" id="IPR023296">
    <property type="entry name" value="Glyco_hydro_beta-prop_sf"/>
</dbReference>
<gene>
    <name evidence="5" type="ORF">IF651_12445</name>
</gene>
<dbReference type="GO" id="GO:0005975">
    <property type="term" value="P:carbohydrate metabolic process"/>
    <property type="evidence" value="ECO:0007669"/>
    <property type="project" value="InterPro"/>
</dbReference>
<dbReference type="GO" id="GO:0004553">
    <property type="term" value="F:hydrolase activity, hydrolyzing O-glycosyl compounds"/>
    <property type="evidence" value="ECO:0007669"/>
    <property type="project" value="InterPro"/>
</dbReference>
<organism evidence="5 6">
    <name type="scientific">Cellulosimicrobium arenosum</name>
    <dbReference type="NCBI Taxonomy" id="2708133"/>
    <lineage>
        <taxon>Bacteria</taxon>
        <taxon>Bacillati</taxon>
        <taxon>Actinomycetota</taxon>
        <taxon>Actinomycetes</taxon>
        <taxon>Micrococcales</taxon>
        <taxon>Promicromonosporaceae</taxon>
        <taxon>Cellulosimicrobium</taxon>
    </lineage>
</organism>
<keyword evidence="4" id="KW-0732">Signal</keyword>
<comment type="caution">
    <text evidence="5">The sequence shown here is derived from an EMBL/GenBank/DDBJ whole genome shotgun (WGS) entry which is preliminary data.</text>
</comment>
<sequence length="814" mass="85632">MSSTTARARARAILALLAVSALTAVVVPGPAGAAGNPSVTSDEQTVTLLNQDADGEPTIRFDVDGEAIDAHDGQIQRFGDTYYLYGTTYGCGYEWNTPGAPFCGFVAYSSPDLVHWTALGELFDASTPTWQERCDGATYGCYRPHVVYNESTGRYVLWINTYDNGSGYRVLTATDPAGPFTEVAEPDLAAPEGAPGGVNYGDHQVFVDHDGQAYLAFTDWIRGGDLIVERLDDTYTTGTGDWTRVNIRSTEAPTIFERGGTYYLTYSDPNRGYTTTGTGYVTAPSPLGPWSGTGSTPDAWSVSDGVLHVEGGDVGLSRDGQDWTDYTFSATATPLEAGAGGYGQMGFVVRASDAGSYQWLIGNYPHSGATGGNLTKLIPGHGATTVPLPLPIVTGQAYDVDITVDGDTIETRIDGELVDTTTATASGSGRVGFRESGSDRERVAVDAARVVAADGTVLLADDFDDGLEQWDRPASSITGTNITRTSCGGQPTDVLPLETSQGTVYLYQSDVWMDAKPNEALAKHYWQPLAFGADGQILPIGCERSYDVTIPVGEQAQGPEPAAVSTGHVGYRTHWDVRGGLARSQGFTVPDDGLLTAARFTTFQSDHPDAPLVLELREAGDDGVAGDVVATSEIPPDEISWAASWAEVRLDEPREVRAGDRFVLVARTSSTAGSYGIAYSDTTPYPGGVASISHDSGATWSVEAGRVLHVEADVQAAADPQLVVTAQSRCLAGAAYVAVRATNDDEVPVAIRLSTPFGDSVSASVAPGRSAYQSFAVRAPSVGAGSVTVTGSLPDGEGSQAYPVTYDALSCTGE</sequence>
<evidence type="ECO:0000256" key="1">
    <source>
        <dbReference type="ARBA" id="ARBA00009865"/>
    </source>
</evidence>
<keyword evidence="2" id="KW-0378">Hydrolase</keyword>